<keyword evidence="1" id="KW-0812">Transmembrane</keyword>
<evidence type="ECO:0000256" key="1">
    <source>
        <dbReference type="SAM" id="Phobius"/>
    </source>
</evidence>
<feature type="transmembrane region" description="Helical" evidence="1">
    <location>
        <begin position="45"/>
        <end position="63"/>
    </location>
</feature>
<keyword evidence="1" id="KW-1133">Transmembrane helix</keyword>
<gene>
    <name evidence="2" type="ORF">H9906_09145</name>
</gene>
<organism evidence="2 3">
    <name type="scientific">Candidatus Paenalcaligenes intestinipullorum</name>
    <dbReference type="NCBI Taxonomy" id="2838718"/>
    <lineage>
        <taxon>Bacteria</taxon>
        <taxon>Pseudomonadati</taxon>
        <taxon>Pseudomonadota</taxon>
        <taxon>Betaproteobacteria</taxon>
        <taxon>Burkholderiales</taxon>
        <taxon>Alcaligenaceae</taxon>
        <taxon>Paenalcaligenes</taxon>
    </lineage>
</organism>
<protein>
    <submittedName>
        <fullName evidence="2">Uncharacterized protein</fullName>
    </submittedName>
</protein>
<accession>A0A9D2U9U0</accession>
<name>A0A9D2U9U0_9BURK</name>
<reference evidence="2" key="2">
    <citation type="submission" date="2021-04" db="EMBL/GenBank/DDBJ databases">
        <authorList>
            <person name="Gilroy R."/>
        </authorList>
    </citation>
    <scope>NUCLEOTIDE SEQUENCE</scope>
    <source>
        <strain evidence="2">9264</strain>
    </source>
</reference>
<proteinExistence type="predicted"/>
<sequence>LRFYLAFLALSMIIAIVVTFAFPPSELPSDPSSTEEILQLYGGTIKAVIYGLMILLALTINAIPLMGWNQLPVWAAIKLSLKAIYINTVPCISFFGALFLVSWLMSLIPMTGNMTVNVSIQILKDTVLLALAMPALYYCYVTTFTESSPANTETETDSLS</sequence>
<feature type="transmembrane region" description="Helical" evidence="1">
    <location>
        <begin position="120"/>
        <end position="140"/>
    </location>
</feature>
<evidence type="ECO:0000313" key="2">
    <source>
        <dbReference type="EMBL" id="HJD45173.1"/>
    </source>
</evidence>
<keyword evidence="1" id="KW-0472">Membrane</keyword>
<feature type="transmembrane region" description="Helical" evidence="1">
    <location>
        <begin position="84"/>
        <end position="108"/>
    </location>
</feature>
<feature type="non-terminal residue" evidence="2">
    <location>
        <position position="1"/>
    </location>
</feature>
<reference evidence="2" key="1">
    <citation type="journal article" date="2021" name="PeerJ">
        <title>Extensive microbial diversity within the chicken gut microbiome revealed by metagenomics and culture.</title>
        <authorList>
            <person name="Gilroy R."/>
            <person name="Ravi A."/>
            <person name="Getino M."/>
            <person name="Pursley I."/>
            <person name="Horton D.L."/>
            <person name="Alikhan N.F."/>
            <person name="Baker D."/>
            <person name="Gharbi K."/>
            <person name="Hall N."/>
            <person name="Watson M."/>
            <person name="Adriaenssens E.M."/>
            <person name="Foster-Nyarko E."/>
            <person name="Jarju S."/>
            <person name="Secka A."/>
            <person name="Antonio M."/>
            <person name="Oren A."/>
            <person name="Chaudhuri R.R."/>
            <person name="La Ragione R."/>
            <person name="Hildebrand F."/>
            <person name="Pallen M.J."/>
        </authorList>
    </citation>
    <scope>NUCLEOTIDE SEQUENCE</scope>
    <source>
        <strain evidence="2">9264</strain>
    </source>
</reference>
<evidence type="ECO:0000313" key="3">
    <source>
        <dbReference type="Proteomes" id="UP000823889"/>
    </source>
</evidence>
<dbReference type="EMBL" id="DWUQ01000192">
    <property type="protein sequence ID" value="HJD45173.1"/>
    <property type="molecule type" value="Genomic_DNA"/>
</dbReference>
<dbReference type="Proteomes" id="UP000823889">
    <property type="component" value="Unassembled WGS sequence"/>
</dbReference>
<dbReference type="AlphaFoldDB" id="A0A9D2U9U0"/>
<comment type="caution">
    <text evidence="2">The sequence shown here is derived from an EMBL/GenBank/DDBJ whole genome shotgun (WGS) entry which is preliminary data.</text>
</comment>